<feature type="transmembrane region" description="Helical" evidence="2">
    <location>
        <begin position="910"/>
        <end position="933"/>
    </location>
</feature>
<accession>G0J3J3</accession>
<dbReference type="Gene3D" id="3.30.2090.10">
    <property type="entry name" value="Multidrug efflux transporter AcrB TolC docking domain, DN and DC subdomains"/>
    <property type="match status" value="2"/>
</dbReference>
<keyword evidence="4" id="KW-1185">Reference proteome</keyword>
<feature type="transmembrane region" description="Helical" evidence="2">
    <location>
        <begin position="330"/>
        <end position="350"/>
    </location>
</feature>
<dbReference type="eggNOG" id="COG0841">
    <property type="taxonomic scope" value="Bacteria"/>
</dbReference>
<feature type="transmembrane region" description="Helical" evidence="2">
    <location>
        <begin position="12"/>
        <end position="33"/>
    </location>
</feature>
<keyword evidence="2" id="KW-0812">Transmembrane</keyword>
<dbReference type="RefSeq" id="WP_014018929.1">
    <property type="nucleotide sequence ID" value="NC_015914.1"/>
</dbReference>
<proteinExistence type="predicted"/>
<dbReference type="KEGG" id="cmr:Cycma_0859"/>
<feature type="transmembrane region" description="Helical" evidence="2">
    <location>
        <begin position="525"/>
        <end position="547"/>
    </location>
</feature>
<dbReference type="STRING" id="880070.Cycma_0859"/>
<feature type="transmembrane region" description="Helical" evidence="2">
    <location>
        <begin position="886"/>
        <end position="904"/>
    </location>
</feature>
<feature type="transmembrane region" description="Helical" evidence="2">
    <location>
        <begin position="357"/>
        <end position="376"/>
    </location>
</feature>
<dbReference type="Gene3D" id="3.30.70.1320">
    <property type="entry name" value="Multidrug efflux transporter AcrB pore domain like"/>
    <property type="match status" value="1"/>
</dbReference>
<dbReference type="Proteomes" id="UP000001635">
    <property type="component" value="Chromosome"/>
</dbReference>
<dbReference type="AlphaFoldDB" id="G0J3J3"/>
<gene>
    <name evidence="3" type="ordered locus">Cycma_0859</name>
</gene>
<organism evidence="3 4">
    <name type="scientific">Cyclobacterium marinum (strain ATCC 25205 / DSM 745 / LMG 13164 / NCIMB 1802)</name>
    <name type="common">Flectobacillus marinus</name>
    <dbReference type="NCBI Taxonomy" id="880070"/>
    <lineage>
        <taxon>Bacteria</taxon>
        <taxon>Pseudomonadati</taxon>
        <taxon>Bacteroidota</taxon>
        <taxon>Cytophagia</taxon>
        <taxon>Cytophagales</taxon>
        <taxon>Cyclobacteriaceae</taxon>
        <taxon>Cyclobacterium</taxon>
    </lineage>
</organism>
<keyword evidence="2" id="KW-0472">Membrane</keyword>
<feature type="transmembrane region" description="Helical" evidence="2">
    <location>
        <begin position="960"/>
        <end position="977"/>
    </location>
</feature>
<feature type="transmembrane region" description="Helical" evidence="2">
    <location>
        <begin position="427"/>
        <end position="448"/>
    </location>
</feature>
<feature type="coiled-coil region" evidence="1">
    <location>
        <begin position="669"/>
        <end position="696"/>
    </location>
</feature>
<evidence type="ECO:0000313" key="3">
    <source>
        <dbReference type="EMBL" id="AEL24632.1"/>
    </source>
</evidence>
<name>G0J3J3_CYCMS</name>
<dbReference type="PANTHER" id="PTHR32063">
    <property type="match status" value="1"/>
</dbReference>
<feature type="transmembrane region" description="Helical" evidence="2">
    <location>
        <begin position="382"/>
        <end position="407"/>
    </location>
</feature>
<dbReference type="PRINTS" id="PR00702">
    <property type="entry name" value="ACRIFLAVINRP"/>
</dbReference>
<reference evidence="4" key="1">
    <citation type="submission" date="2011-07" db="EMBL/GenBank/DDBJ databases">
        <title>The complete genome of Cyclobacterium marinum DSM 745.</title>
        <authorList>
            <person name="Lucas S."/>
            <person name="Han J."/>
            <person name="Lapidus A."/>
            <person name="Bruce D."/>
            <person name="Goodwin L."/>
            <person name="Pitluck S."/>
            <person name="Peters L."/>
            <person name="Kyrpides N."/>
            <person name="Mavromatis K."/>
            <person name="Ivanova N."/>
            <person name="Ovchinnikova G."/>
            <person name="Chertkov O."/>
            <person name="Detter J.C."/>
            <person name="Tapia R."/>
            <person name="Han C."/>
            <person name="Land M."/>
            <person name="Hauser L."/>
            <person name="Markowitz V."/>
            <person name="Cheng J.-F."/>
            <person name="Hugenholtz P."/>
            <person name="Woyke T."/>
            <person name="Wu D."/>
            <person name="Tindall B."/>
            <person name="Schuetze A."/>
            <person name="Brambilla E."/>
            <person name="Klenk H.-P."/>
            <person name="Eisen J.A."/>
        </authorList>
    </citation>
    <scope>NUCLEOTIDE SEQUENCE [LARGE SCALE GENOMIC DNA]</scope>
    <source>
        <strain evidence="4">ATCC 25205 / DSM 745 / LMG 13164 / NCIMB 1802</strain>
    </source>
</reference>
<dbReference type="Gene3D" id="3.30.70.1440">
    <property type="entry name" value="Multidrug efflux transporter AcrB pore domain"/>
    <property type="match status" value="1"/>
</dbReference>
<sequence length="1053" mass="115712">MKSIITHFIKFPVAVNVIILAVVVLGVFGMLSLKSSFFPLQDSKFIDITINYPGASPQEMEEGVVLKIEDNLRGIVGIDRFTSASSENTASISIEAIKGYDIDILLADVKNAVDKVPSFPAEMEPPVVAKNENLNVSIELALSGENIPLKTLKTIGREIENDLRGIDGISQLTIAGYPDEEITVSVNEEVLRSYNLTFSDVASAVANNNILVTGGAIKTEAEDYLIRVNNRSYYGKELNNIILKTEENGAIVTLGDVAVTEDAWSETPDRSYFDNQPSISFTISTTNNEDLIEAAEKATIYANEFNETHNNIQLNITNDRSQIVVERTELLLVNGIQGIALVLFFLSLFLRPRLAAWVAFGIPISFMGMFMVASYFDITINVLSLFGMIIVIGILVDDGIVIAENIFHHYEQGKSRVQAAIDGTTEVLPAITSAIITTLVAFSTFFYLDGRLGEFFGEVSIVVILTLTFSLFEALVILPAHVAHSKALSSDQKEYWFNTKATTFLNYLRDKFYSPVLHFFMENKVLGFSILIALFVITTGAIQGGIIRTTFFPVIASDQVNVTLKMPQGINPDVTDSIITQIEKVALEVNKEYTAKQTGGVEVFQSIIKRIGPGTANASLKINLLPGENRDFTASEIAGSIAQAAGEHPSAESLTFDAGSSFGGKPVSVSLLSYNIEELKAAKLELKEKIKENSLLRDISDNDPAGINEINIELKDKAYVLGFTLNDVIGQVRAGFNGLQVQRFQRGQDEIIVWVRYEREGRSSILNLDNMHIVSASGNRVPLSEIATYYIARGEITINHLDGKREIKVEADLKDPKDSSSDIIADIRDNVMPEIMAKYPTVSALYEGQNREAGKVTASASKVFPIIIFLILVIIAFTFRSYLQPILLLVMIPFSLIGVAWGHWLHDFPINMLSLLGIIALIGIVVNDGLVLISKFNNFLQEGLDFDEALIQAGKSRFRAIFLTSVTTIAGLSPLILEKSRQAQFLIPMAIAIAYGIAIATVLTLIMLPMLLSVGNALKVYTIWLWEGVKPSKESVEPAVEELHENEESTQNA</sequence>
<dbReference type="SUPFAM" id="SSF82714">
    <property type="entry name" value="Multidrug efflux transporter AcrB TolC docking domain, DN and DC subdomains"/>
    <property type="match status" value="2"/>
</dbReference>
<dbReference type="SUPFAM" id="SSF82693">
    <property type="entry name" value="Multidrug efflux transporter AcrB pore domain, PN1, PN2, PC1 and PC2 subdomains"/>
    <property type="match status" value="1"/>
</dbReference>
<keyword evidence="2" id="KW-1133">Transmembrane helix</keyword>
<dbReference type="Gene3D" id="3.30.70.1430">
    <property type="entry name" value="Multidrug efflux transporter AcrB pore domain"/>
    <property type="match status" value="2"/>
</dbReference>
<dbReference type="Gene3D" id="1.20.1640.10">
    <property type="entry name" value="Multidrug efflux transporter AcrB transmembrane domain"/>
    <property type="match status" value="2"/>
</dbReference>
<evidence type="ECO:0000256" key="2">
    <source>
        <dbReference type="SAM" id="Phobius"/>
    </source>
</evidence>
<evidence type="ECO:0000313" key="4">
    <source>
        <dbReference type="Proteomes" id="UP000001635"/>
    </source>
</evidence>
<dbReference type="OrthoDB" id="9798415at2"/>
<dbReference type="InterPro" id="IPR027463">
    <property type="entry name" value="AcrB_DN_DC_subdom"/>
</dbReference>
<keyword evidence="1" id="KW-0175">Coiled coil</keyword>
<feature type="transmembrane region" description="Helical" evidence="2">
    <location>
        <begin position="863"/>
        <end position="879"/>
    </location>
</feature>
<dbReference type="GO" id="GO:0042910">
    <property type="term" value="F:xenobiotic transmembrane transporter activity"/>
    <property type="evidence" value="ECO:0007669"/>
    <property type="project" value="TreeGrafter"/>
</dbReference>
<dbReference type="PANTHER" id="PTHR32063:SF33">
    <property type="entry name" value="RND SUPERFAMILY EFFLUX PUMP PERMEASE COMPONENT"/>
    <property type="match status" value="1"/>
</dbReference>
<dbReference type="GO" id="GO:0005886">
    <property type="term" value="C:plasma membrane"/>
    <property type="evidence" value="ECO:0007669"/>
    <property type="project" value="TreeGrafter"/>
</dbReference>
<protein>
    <submittedName>
        <fullName evidence="3">Acriflavin resistance protein</fullName>
    </submittedName>
</protein>
<dbReference type="Pfam" id="PF00873">
    <property type="entry name" value="ACR_tran"/>
    <property type="match status" value="1"/>
</dbReference>
<dbReference type="HOGENOM" id="CLU_002755_1_2_10"/>
<dbReference type="EMBL" id="CP002955">
    <property type="protein sequence ID" value="AEL24632.1"/>
    <property type="molecule type" value="Genomic_DNA"/>
</dbReference>
<dbReference type="SUPFAM" id="SSF82866">
    <property type="entry name" value="Multidrug efflux transporter AcrB transmembrane domain"/>
    <property type="match status" value="2"/>
</dbReference>
<feature type="transmembrane region" description="Helical" evidence="2">
    <location>
        <begin position="989"/>
        <end position="1012"/>
    </location>
</feature>
<evidence type="ECO:0000256" key="1">
    <source>
        <dbReference type="SAM" id="Coils"/>
    </source>
</evidence>
<dbReference type="InterPro" id="IPR001036">
    <property type="entry name" value="Acrflvin-R"/>
</dbReference>
<feature type="transmembrane region" description="Helical" evidence="2">
    <location>
        <begin position="460"/>
        <end position="483"/>
    </location>
</feature>